<accession>A0A1H8WDA9</accession>
<dbReference type="EMBL" id="FODV01000027">
    <property type="protein sequence ID" value="SEP25493.1"/>
    <property type="molecule type" value="Genomic_DNA"/>
</dbReference>
<evidence type="ECO:0000313" key="2">
    <source>
        <dbReference type="Proteomes" id="UP000199126"/>
    </source>
</evidence>
<dbReference type="InterPro" id="IPR050490">
    <property type="entry name" value="Bact_solute-bd_prot1"/>
</dbReference>
<sequence>MNLLSRTPKNAVEQFESMLHEAGLSEDISVEVSTKSPGTLEDQYRQWLNAGRGKPDILTMDVGWSIPFIRRGQLLNLSEHLPEDTLQTIEDDFNDASVDSSRGREGDIFGVPFMFDVRGQYYRRDLAKEAGYDPEGENWSTEPMSWAQFSQITADVQRQQGLEYGITMPFELSQTVTCCTFNAIMSQWGGAYFGGRDYLFGPVGDRPVTVDEEQVLDALRMLRTLMYGHDDQHALDDQSFAGGVIPTDVLGWRYTKDLDAFLGGNAFSYTAGLPAIAQLGASDDNFGENVTEKVGMIPKPYGITEADSKHQGIGGTMSPLAGYNLSINPNSNSREAAIEVIQTMMKDEFLTKWFNVSGYLPPKTALLQSDAVTSHPLLGQYMDTLSVMAENVIPRPVTPIYFQESKVISQEVHNVVSQNKAPKQGMTDLKTQLQDIEESYGQ</sequence>
<dbReference type="Pfam" id="PF13416">
    <property type="entry name" value="SBP_bac_8"/>
    <property type="match status" value="1"/>
</dbReference>
<dbReference type="SUPFAM" id="SSF53850">
    <property type="entry name" value="Periplasmic binding protein-like II"/>
    <property type="match status" value="1"/>
</dbReference>
<keyword evidence="2" id="KW-1185">Reference proteome</keyword>
<gene>
    <name evidence="1" type="ORF">SAMN04487948_12734</name>
</gene>
<name>A0A1H8WDA9_9EURY</name>
<proteinExistence type="predicted"/>
<dbReference type="AlphaFoldDB" id="A0A1H8WDA9"/>
<dbReference type="InterPro" id="IPR006059">
    <property type="entry name" value="SBP"/>
</dbReference>
<organism evidence="1 2">
    <name type="scientific">Halogranum amylolyticum</name>
    <dbReference type="NCBI Taxonomy" id="660520"/>
    <lineage>
        <taxon>Archaea</taxon>
        <taxon>Methanobacteriati</taxon>
        <taxon>Methanobacteriota</taxon>
        <taxon>Stenosarchaea group</taxon>
        <taxon>Halobacteria</taxon>
        <taxon>Halobacteriales</taxon>
        <taxon>Haloferacaceae</taxon>
    </lineage>
</organism>
<dbReference type="PANTHER" id="PTHR43649:SF12">
    <property type="entry name" value="DIACETYLCHITOBIOSE BINDING PROTEIN DASA"/>
    <property type="match status" value="1"/>
</dbReference>
<dbReference type="Proteomes" id="UP000199126">
    <property type="component" value="Unassembled WGS sequence"/>
</dbReference>
<protein>
    <submittedName>
        <fullName evidence="1">ABC-type glycerol-3-phosphate transport system, substrate-binding protein</fullName>
    </submittedName>
</protein>
<reference evidence="2" key="1">
    <citation type="submission" date="2016-10" db="EMBL/GenBank/DDBJ databases">
        <authorList>
            <person name="Varghese N."/>
            <person name="Submissions S."/>
        </authorList>
    </citation>
    <scope>NUCLEOTIDE SEQUENCE [LARGE SCALE GENOMIC DNA]</scope>
    <source>
        <strain evidence="2">CGMCC 1.10121</strain>
    </source>
</reference>
<dbReference type="Gene3D" id="3.40.190.10">
    <property type="entry name" value="Periplasmic binding protein-like II"/>
    <property type="match status" value="2"/>
</dbReference>
<evidence type="ECO:0000313" key="1">
    <source>
        <dbReference type="EMBL" id="SEP25493.1"/>
    </source>
</evidence>
<dbReference type="PANTHER" id="PTHR43649">
    <property type="entry name" value="ARABINOSE-BINDING PROTEIN-RELATED"/>
    <property type="match status" value="1"/>
</dbReference>